<organism evidence="1">
    <name type="scientific">marine sediment metagenome</name>
    <dbReference type="NCBI Taxonomy" id="412755"/>
    <lineage>
        <taxon>unclassified sequences</taxon>
        <taxon>metagenomes</taxon>
        <taxon>ecological metagenomes</taxon>
    </lineage>
</organism>
<comment type="caution">
    <text evidence="1">The sequence shown here is derived from an EMBL/GenBank/DDBJ whole genome shotgun (WGS) entry which is preliminary data.</text>
</comment>
<sequence length="213" mass="23743">MTIATFDNLKDAISNWMKRSELANAGADDARTTEFIALTEAWLNRKLRTRQMEARSTASFSGEFLALPTDYLSMRDLEFNSDPLRKPPYMTPNQLEQTYPHGGAEEPKGYSIVGDQLQFRPITDTTRTVEIAYYQKIPALSDSNTTNWLLDLAPDVYLFGTRAHADAYFADFEASGSVWFPAFTGAVSDLQASEIRGRYPSGGLAMRSIVSGI</sequence>
<dbReference type="InterPro" id="IPR056209">
    <property type="entry name" value="SU10_adaptor"/>
</dbReference>
<dbReference type="Pfam" id="PF24175">
    <property type="entry name" value="SU10_adaptor"/>
    <property type="match status" value="1"/>
</dbReference>
<gene>
    <name evidence="1" type="ORF">LCGC14_1504160</name>
</gene>
<reference evidence="1" key="1">
    <citation type="journal article" date="2015" name="Nature">
        <title>Complex archaea that bridge the gap between prokaryotes and eukaryotes.</title>
        <authorList>
            <person name="Spang A."/>
            <person name="Saw J.H."/>
            <person name="Jorgensen S.L."/>
            <person name="Zaremba-Niedzwiedzka K."/>
            <person name="Martijn J."/>
            <person name="Lind A.E."/>
            <person name="van Eijk R."/>
            <person name="Schleper C."/>
            <person name="Guy L."/>
            <person name="Ettema T.J."/>
        </authorList>
    </citation>
    <scope>NUCLEOTIDE SEQUENCE</scope>
</reference>
<evidence type="ECO:0000313" key="1">
    <source>
        <dbReference type="EMBL" id="KKM64161.1"/>
    </source>
</evidence>
<protein>
    <submittedName>
        <fullName evidence="1">Uncharacterized protein</fullName>
    </submittedName>
</protein>
<dbReference type="AlphaFoldDB" id="A0A0F9JP01"/>
<proteinExistence type="predicted"/>
<name>A0A0F9JP01_9ZZZZ</name>
<accession>A0A0F9JP01</accession>
<dbReference type="EMBL" id="LAZR01010956">
    <property type="protein sequence ID" value="KKM64161.1"/>
    <property type="molecule type" value="Genomic_DNA"/>
</dbReference>